<dbReference type="GO" id="GO:0003723">
    <property type="term" value="F:RNA binding"/>
    <property type="evidence" value="ECO:0007669"/>
    <property type="project" value="UniProtKB-KW"/>
</dbReference>
<dbReference type="CDD" id="cd00165">
    <property type="entry name" value="S4"/>
    <property type="match status" value="1"/>
</dbReference>
<evidence type="ECO:0000313" key="4">
    <source>
        <dbReference type="Proteomes" id="UP000426246"/>
    </source>
</evidence>
<accession>A0A6B8RBN8</accession>
<sequence length="224" mass="25616">MQSIDDFTCRESFHRGSLFFIGNRYLHSFILCSFTLGVKELEKVRLNWQINSNEEDSIIRRYCHNCGKLAIFKDSGIRRHNANGKNIHAYAIYKCDKDHTWNDKLAKYKAQSEDYTTIKDTDTQPKSIETAVGSPPSPEKISLADLQQQGTMEVEILLETVQGKWRLDKLLAQQLSGISRSEIVKGINGSRILLNGKQVKPSELVQENQVIRICMTILEFHSNP</sequence>
<proteinExistence type="predicted"/>
<keyword evidence="1" id="KW-0694">RNA-binding</keyword>
<feature type="domain" description="RNA-binding S4" evidence="2">
    <location>
        <begin position="165"/>
        <end position="222"/>
    </location>
</feature>
<dbReference type="SMART" id="SM00363">
    <property type="entry name" value="S4"/>
    <property type="match status" value="1"/>
</dbReference>
<dbReference type="Gene3D" id="3.10.290.10">
    <property type="entry name" value="RNA-binding S4 domain"/>
    <property type="match status" value="1"/>
</dbReference>
<dbReference type="InterPro" id="IPR002942">
    <property type="entry name" value="S4_RNA-bd"/>
</dbReference>
<dbReference type="KEGG" id="ppsc:EHS13_03190"/>
<dbReference type="Pfam" id="PF01479">
    <property type="entry name" value="S4"/>
    <property type="match status" value="1"/>
</dbReference>
<evidence type="ECO:0000256" key="1">
    <source>
        <dbReference type="PROSITE-ProRule" id="PRU00182"/>
    </source>
</evidence>
<evidence type="ECO:0000313" key="3">
    <source>
        <dbReference type="EMBL" id="QGQ93981.1"/>
    </source>
</evidence>
<keyword evidence="4" id="KW-1185">Reference proteome</keyword>
<evidence type="ECO:0000259" key="2">
    <source>
        <dbReference type="SMART" id="SM00363"/>
    </source>
</evidence>
<dbReference type="Proteomes" id="UP000426246">
    <property type="component" value="Chromosome"/>
</dbReference>
<dbReference type="SUPFAM" id="SSF55174">
    <property type="entry name" value="Alpha-L RNA-binding motif"/>
    <property type="match status" value="1"/>
</dbReference>
<dbReference type="AlphaFoldDB" id="A0A6B8RBN8"/>
<organism evidence="3 4">
    <name type="scientific">Paenibacillus psychroresistens</name>
    <dbReference type="NCBI Taxonomy" id="1778678"/>
    <lineage>
        <taxon>Bacteria</taxon>
        <taxon>Bacillati</taxon>
        <taxon>Bacillota</taxon>
        <taxon>Bacilli</taxon>
        <taxon>Bacillales</taxon>
        <taxon>Paenibacillaceae</taxon>
        <taxon>Paenibacillus</taxon>
    </lineage>
</organism>
<reference evidence="4" key="1">
    <citation type="submission" date="2018-11" db="EMBL/GenBank/DDBJ databases">
        <title>Complete genome sequence of Paenibacillus sp. ML311-T8.</title>
        <authorList>
            <person name="Nam Y.-D."/>
            <person name="Kang J."/>
            <person name="Chung W.-H."/>
            <person name="Park Y.S."/>
        </authorList>
    </citation>
    <scope>NUCLEOTIDE SEQUENCE [LARGE SCALE GENOMIC DNA]</scope>
    <source>
        <strain evidence="4">ML311-T8</strain>
    </source>
</reference>
<dbReference type="PROSITE" id="PS50889">
    <property type="entry name" value="S4"/>
    <property type="match status" value="1"/>
</dbReference>
<dbReference type="EMBL" id="CP034235">
    <property type="protein sequence ID" value="QGQ93981.1"/>
    <property type="molecule type" value="Genomic_DNA"/>
</dbReference>
<dbReference type="InterPro" id="IPR036986">
    <property type="entry name" value="S4_RNA-bd_sf"/>
</dbReference>
<name>A0A6B8RBN8_9BACL</name>
<gene>
    <name evidence="3" type="ORF">EHS13_03190</name>
</gene>
<protein>
    <submittedName>
        <fullName evidence="3">Cytoplasmic protein</fullName>
    </submittedName>
</protein>